<dbReference type="GO" id="GO:0032259">
    <property type="term" value="P:methylation"/>
    <property type="evidence" value="ECO:0007669"/>
    <property type="project" value="UniProtKB-KW"/>
</dbReference>
<dbReference type="EMBL" id="AP024714">
    <property type="protein sequence ID" value="BCX82261.1"/>
    <property type="molecule type" value="Genomic_DNA"/>
</dbReference>
<dbReference type="PANTHER" id="PTHR43861:SF6">
    <property type="entry name" value="METHYLTRANSFERASE TYPE 11"/>
    <property type="match status" value="1"/>
</dbReference>
<accession>A0AAU9CKQ5</accession>
<dbReference type="PANTHER" id="PTHR43861">
    <property type="entry name" value="TRANS-ACONITATE 2-METHYLTRANSFERASE-RELATED"/>
    <property type="match status" value="1"/>
</dbReference>
<name>A0AAU9CKQ5_9GAMM</name>
<dbReference type="EC" id="2.1.1.64" evidence="1"/>
<keyword evidence="2" id="KW-1185">Reference proteome</keyword>
<dbReference type="EC" id="2.1.1.222" evidence="1"/>
<dbReference type="KEGG" id="mcau:MIT9_P1847"/>
<dbReference type="CDD" id="cd02440">
    <property type="entry name" value="AdoMet_MTases"/>
    <property type="match status" value="1"/>
</dbReference>
<proteinExistence type="predicted"/>
<dbReference type="RefSeq" id="WP_317704668.1">
    <property type="nucleotide sequence ID" value="NZ_AP024714.1"/>
</dbReference>
<keyword evidence="1" id="KW-0489">Methyltransferase</keyword>
<organism evidence="1 2">
    <name type="scientific">Methylomarinovum caldicuralii</name>
    <dbReference type="NCBI Taxonomy" id="438856"/>
    <lineage>
        <taxon>Bacteria</taxon>
        <taxon>Pseudomonadati</taxon>
        <taxon>Pseudomonadota</taxon>
        <taxon>Gammaproteobacteria</taxon>
        <taxon>Methylococcales</taxon>
        <taxon>Methylothermaceae</taxon>
        <taxon>Methylomarinovum</taxon>
    </lineage>
</organism>
<keyword evidence="1" id="KW-0808">Transferase</keyword>
<sequence>MAETKQVRTQSGLEFEAPCFPDCGASSLMIGPIPAADGFAGRVLPSPLDGGRLYRCSECHLGFRCPRLGKGELDRLYAEGREDTWSQKQEGRQDWRSTREFLLQNFPEGASILDVGCFDGAFLAPLVGRFQCYGIEIHPSARKRGESRGIKIIGADFFEIRGTFDCITAIDVIEHVENPRLFLKQMLDHVGNGGRVLISTGNLDAWTWRLMGGRYLYCTCAENMAFISPMWAKLQAERYGLEIEHLSFFAHADYRWTQFLRGFAINLVYRFLPGVIRHLRKKGLGGHDAQRFPELADYPPPWPGAKDHFLVVLRKP</sequence>
<evidence type="ECO:0000313" key="2">
    <source>
        <dbReference type="Proteomes" id="UP001321825"/>
    </source>
</evidence>
<gene>
    <name evidence="1" type="ORF">MIT9_P1847</name>
</gene>
<dbReference type="GO" id="GO:0061542">
    <property type="term" value="F:3-demethylubiquinol 3-O-methyltransferase activity"/>
    <property type="evidence" value="ECO:0007669"/>
    <property type="project" value="UniProtKB-EC"/>
</dbReference>
<dbReference type="AlphaFoldDB" id="A0AAU9CKQ5"/>
<dbReference type="Gene3D" id="3.40.50.150">
    <property type="entry name" value="Vaccinia Virus protein VP39"/>
    <property type="match status" value="1"/>
</dbReference>
<dbReference type="InterPro" id="IPR029063">
    <property type="entry name" value="SAM-dependent_MTases_sf"/>
</dbReference>
<protein>
    <submittedName>
        <fullName evidence="1">2-polyprenyl-6-hydroxyphenyl methylase/3-demethylubiquinone-9 3-methyltransferase</fullName>
        <ecNumber evidence="1">2.1.1.222</ecNumber>
        <ecNumber evidence="1">2.1.1.64</ecNumber>
    </submittedName>
</protein>
<dbReference type="SUPFAM" id="SSF53335">
    <property type="entry name" value="S-adenosyl-L-methionine-dependent methyltransferases"/>
    <property type="match status" value="1"/>
</dbReference>
<reference evidence="2" key="1">
    <citation type="journal article" date="2024" name="Int. J. Syst. Evol. Microbiol.">
        <title>Methylomarinovum tepidoasis sp. nov., a moderately thermophilic methanotroph of the family Methylothermaceae isolated from a deep-sea hydrothermal field.</title>
        <authorList>
            <person name="Hirayama H."/>
            <person name="Takaki Y."/>
            <person name="Abe M."/>
            <person name="Miyazaki M."/>
            <person name="Uematsu K."/>
            <person name="Matsui Y."/>
            <person name="Takai K."/>
        </authorList>
    </citation>
    <scope>NUCLEOTIDE SEQUENCE [LARGE SCALE GENOMIC DNA]</scope>
    <source>
        <strain evidence="2">IT-9</strain>
    </source>
</reference>
<dbReference type="GO" id="GO:0102208">
    <property type="term" value="F:2-polyprenyl-6-hydroxyphenol methylase activity"/>
    <property type="evidence" value="ECO:0007669"/>
    <property type="project" value="UniProtKB-EC"/>
</dbReference>
<dbReference type="Pfam" id="PF13489">
    <property type="entry name" value="Methyltransf_23"/>
    <property type="match status" value="1"/>
</dbReference>
<dbReference type="Proteomes" id="UP001321825">
    <property type="component" value="Chromosome"/>
</dbReference>
<evidence type="ECO:0000313" key="1">
    <source>
        <dbReference type="EMBL" id="BCX82261.1"/>
    </source>
</evidence>